<evidence type="ECO:0000313" key="11">
    <source>
        <dbReference type="EMBL" id="MCH99612.1"/>
    </source>
</evidence>
<comment type="catalytic activity">
    <reaction evidence="8">
        <text>L-threonyl-[protein] + ATP = O-phospho-L-threonyl-[protein] + ADP + H(+)</text>
        <dbReference type="Rhea" id="RHEA:46608"/>
        <dbReference type="Rhea" id="RHEA-COMP:11060"/>
        <dbReference type="Rhea" id="RHEA-COMP:11605"/>
        <dbReference type="ChEBI" id="CHEBI:15378"/>
        <dbReference type="ChEBI" id="CHEBI:30013"/>
        <dbReference type="ChEBI" id="CHEBI:30616"/>
        <dbReference type="ChEBI" id="CHEBI:61977"/>
        <dbReference type="ChEBI" id="CHEBI:456216"/>
        <dbReference type="EC" id="2.7.12.2"/>
    </reaction>
</comment>
<accession>A0A392NIK2</accession>
<dbReference type="GO" id="GO:0005524">
    <property type="term" value="F:ATP binding"/>
    <property type="evidence" value="ECO:0007669"/>
    <property type="project" value="UniProtKB-KW"/>
</dbReference>
<reference evidence="11 12" key="1">
    <citation type="journal article" date="2018" name="Front. Plant Sci.">
        <title>Red Clover (Trifolium pratense) and Zigzag Clover (T. medium) - A Picture of Genomic Similarities and Differences.</title>
        <authorList>
            <person name="Dluhosova J."/>
            <person name="Istvanek J."/>
            <person name="Nedelnik J."/>
            <person name="Repkova J."/>
        </authorList>
    </citation>
    <scope>NUCLEOTIDE SEQUENCE [LARGE SCALE GENOMIC DNA]</scope>
    <source>
        <strain evidence="12">cv. 10/8</strain>
        <tissue evidence="11">Leaf</tissue>
    </source>
</reference>
<evidence type="ECO:0000256" key="3">
    <source>
        <dbReference type="ARBA" id="ARBA00022777"/>
    </source>
</evidence>
<dbReference type="PANTHER" id="PTHR48013">
    <property type="entry name" value="DUAL SPECIFICITY MITOGEN-ACTIVATED PROTEIN KINASE KINASE 5-RELATED"/>
    <property type="match status" value="1"/>
</dbReference>
<evidence type="ECO:0000256" key="5">
    <source>
        <dbReference type="ARBA" id="ARBA00038035"/>
    </source>
</evidence>
<comment type="similarity">
    <text evidence="5">Belongs to the protein kinase superfamily. STE Ser/Thr protein kinase family. MAP kinase kinase subfamily.</text>
</comment>
<name>A0A392NIK2_9FABA</name>
<dbReference type="PANTHER" id="PTHR48013:SF9">
    <property type="entry name" value="DUAL SPECIFICITY MITOGEN-ACTIVATED PROTEIN KINASE KINASE 5"/>
    <property type="match status" value="1"/>
</dbReference>
<organism evidence="11 12">
    <name type="scientific">Trifolium medium</name>
    <dbReference type="NCBI Taxonomy" id="97028"/>
    <lineage>
        <taxon>Eukaryota</taxon>
        <taxon>Viridiplantae</taxon>
        <taxon>Streptophyta</taxon>
        <taxon>Embryophyta</taxon>
        <taxon>Tracheophyta</taxon>
        <taxon>Spermatophyta</taxon>
        <taxon>Magnoliopsida</taxon>
        <taxon>eudicotyledons</taxon>
        <taxon>Gunneridae</taxon>
        <taxon>Pentapetalae</taxon>
        <taxon>rosids</taxon>
        <taxon>fabids</taxon>
        <taxon>Fabales</taxon>
        <taxon>Fabaceae</taxon>
        <taxon>Papilionoideae</taxon>
        <taxon>50 kb inversion clade</taxon>
        <taxon>NPAAA clade</taxon>
        <taxon>Hologalegina</taxon>
        <taxon>IRL clade</taxon>
        <taxon>Trifolieae</taxon>
        <taxon>Trifolium</taxon>
    </lineage>
</organism>
<keyword evidence="3 11" id="KW-0418">Kinase</keyword>
<evidence type="ECO:0000313" key="12">
    <source>
        <dbReference type="Proteomes" id="UP000265520"/>
    </source>
</evidence>
<dbReference type="GO" id="GO:0004708">
    <property type="term" value="F:MAP kinase kinase activity"/>
    <property type="evidence" value="ECO:0007669"/>
    <property type="project" value="UniProtKB-EC"/>
</dbReference>
<comment type="catalytic activity">
    <reaction evidence="7">
        <text>L-seryl-[protein] + ATP = O-phospho-L-seryl-[protein] + ADP + H(+)</text>
        <dbReference type="Rhea" id="RHEA:17989"/>
        <dbReference type="Rhea" id="RHEA-COMP:9863"/>
        <dbReference type="Rhea" id="RHEA-COMP:11604"/>
        <dbReference type="ChEBI" id="CHEBI:15378"/>
        <dbReference type="ChEBI" id="CHEBI:29999"/>
        <dbReference type="ChEBI" id="CHEBI:30616"/>
        <dbReference type="ChEBI" id="CHEBI:83421"/>
        <dbReference type="ChEBI" id="CHEBI:456216"/>
        <dbReference type="EC" id="2.7.12.2"/>
    </reaction>
</comment>
<dbReference type="EMBL" id="LXQA010040794">
    <property type="protein sequence ID" value="MCH99612.1"/>
    <property type="molecule type" value="Genomic_DNA"/>
</dbReference>
<dbReference type="SUPFAM" id="SSF56112">
    <property type="entry name" value="Protein kinase-like (PK-like)"/>
    <property type="match status" value="1"/>
</dbReference>
<evidence type="ECO:0000256" key="1">
    <source>
        <dbReference type="ARBA" id="ARBA00022679"/>
    </source>
</evidence>
<dbReference type="InterPro" id="IPR011009">
    <property type="entry name" value="Kinase-like_dom_sf"/>
</dbReference>
<keyword evidence="12" id="KW-1185">Reference proteome</keyword>
<evidence type="ECO:0000256" key="2">
    <source>
        <dbReference type="ARBA" id="ARBA00022741"/>
    </source>
</evidence>
<keyword evidence="1" id="KW-0808">Transferase</keyword>
<evidence type="ECO:0000259" key="10">
    <source>
        <dbReference type="PROSITE" id="PS50011"/>
    </source>
</evidence>
<comment type="catalytic activity">
    <reaction evidence="9">
        <text>L-tyrosyl-[protein] + ATP = O-phospho-L-tyrosyl-[protein] + ADP + H(+)</text>
        <dbReference type="Rhea" id="RHEA:10596"/>
        <dbReference type="Rhea" id="RHEA-COMP:10136"/>
        <dbReference type="Rhea" id="RHEA-COMP:20101"/>
        <dbReference type="ChEBI" id="CHEBI:15378"/>
        <dbReference type="ChEBI" id="CHEBI:30616"/>
        <dbReference type="ChEBI" id="CHEBI:46858"/>
        <dbReference type="ChEBI" id="CHEBI:61978"/>
        <dbReference type="ChEBI" id="CHEBI:456216"/>
        <dbReference type="EC" id="2.7.12.2"/>
    </reaction>
</comment>
<evidence type="ECO:0000256" key="8">
    <source>
        <dbReference type="ARBA" id="ARBA00049299"/>
    </source>
</evidence>
<evidence type="ECO:0000256" key="9">
    <source>
        <dbReference type="ARBA" id="ARBA00051693"/>
    </source>
</evidence>
<evidence type="ECO:0000256" key="7">
    <source>
        <dbReference type="ARBA" id="ARBA00049014"/>
    </source>
</evidence>
<keyword evidence="4" id="KW-0067">ATP-binding</keyword>
<dbReference type="Gene3D" id="3.30.200.20">
    <property type="entry name" value="Phosphorylase Kinase, domain 1"/>
    <property type="match status" value="1"/>
</dbReference>
<dbReference type="EC" id="2.7.12.2" evidence="6"/>
<dbReference type="SMART" id="SM00220">
    <property type="entry name" value="S_TKc"/>
    <property type="match status" value="1"/>
</dbReference>
<evidence type="ECO:0000256" key="4">
    <source>
        <dbReference type="ARBA" id="ARBA00022840"/>
    </source>
</evidence>
<sequence>MQEVLPLPEGVQSFNPSDYVSFGFGGDGAFGAIDKVKLKHIVSGDTYALKKFAFTNERDRDVASNELEMLKSLNNENVVGCLGLYSAPGEIRILMELMDSDMTTFTSKDEKLLAKVAVKVLSGLKYLRDNSILHLDIKPANLLSKSGTDVIKIADFGCSINLSAAAGKLWNFHVAIF</sequence>
<dbReference type="AlphaFoldDB" id="A0A392NIK2"/>
<proteinExistence type="inferred from homology"/>
<dbReference type="Pfam" id="PF00069">
    <property type="entry name" value="Pkinase"/>
    <property type="match status" value="1"/>
</dbReference>
<keyword evidence="2" id="KW-0547">Nucleotide-binding</keyword>
<dbReference type="PROSITE" id="PS50011">
    <property type="entry name" value="PROTEIN_KINASE_DOM"/>
    <property type="match status" value="1"/>
</dbReference>
<comment type="caution">
    <text evidence="11">The sequence shown here is derived from an EMBL/GenBank/DDBJ whole genome shotgun (WGS) entry which is preliminary data.</text>
</comment>
<protein>
    <recommendedName>
        <fullName evidence="6">mitogen-activated protein kinase kinase</fullName>
        <ecNumber evidence="6">2.7.12.2</ecNumber>
    </recommendedName>
</protein>
<dbReference type="InterPro" id="IPR000719">
    <property type="entry name" value="Prot_kinase_dom"/>
</dbReference>
<dbReference type="Gene3D" id="1.10.510.10">
    <property type="entry name" value="Transferase(Phosphotransferase) domain 1"/>
    <property type="match status" value="1"/>
</dbReference>
<feature type="domain" description="Protein kinase" evidence="10">
    <location>
        <begin position="19"/>
        <end position="177"/>
    </location>
</feature>
<dbReference type="Proteomes" id="UP000265520">
    <property type="component" value="Unassembled WGS sequence"/>
</dbReference>
<evidence type="ECO:0000256" key="6">
    <source>
        <dbReference type="ARBA" id="ARBA00038999"/>
    </source>
</evidence>